<dbReference type="PANTHER" id="PTHR33336:SF3">
    <property type="entry name" value="ABM DOMAIN-CONTAINING PROTEIN"/>
    <property type="match status" value="1"/>
</dbReference>
<proteinExistence type="predicted"/>
<dbReference type="SUPFAM" id="SSF54909">
    <property type="entry name" value="Dimeric alpha+beta barrel"/>
    <property type="match status" value="1"/>
</dbReference>
<dbReference type="Gene3D" id="3.30.70.100">
    <property type="match status" value="1"/>
</dbReference>
<evidence type="ECO:0000313" key="3">
    <source>
        <dbReference type="Proteomes" id="UP000672657"/>
    </source>
</evidence>
<name>A0ABM8TMV0_9BURK</name>
<organism evidence="2 3">
    <name type="scientific">Cupriavidus numazuensis</name>
    <dbReference type="NCBI Taxonomy" id="221992"/>
    <lineage>
        <taxon>Bacteria</taxon>
        <taxon>Pseudomonadati</taxon>
        <taxon>Pseudomonadota</taxon>
        <taxon>Betaproteobacteria</taxon>
        <taxon>Burkholderiales</taxon>
        <taxon>Burkholderiaceae</taxon>
        <taxon>Cupriavidus</taxon>
    </lineage>
</organism>
<evidence type="ECO:0000259" key="1">
    <source>
        <dbReference type="PROSITE" id="PS51725"/>
    </source>
</evidence>
<dbReference type="PANTHER" id="PTHR33336">
    <property type="entry name" value="QUINOL MONOOXYGENASE YGIN-RELATED"/>
    <property type="match status" value="1"/>
</dbReference>
<dbReference type="InterPro" id="IPR050744">
    <property type="entry name" value="AI-2_Isomerase_LsrG"/>
</dbReference>
<dbReference type="InterPro" id="IPR007138">
    <property type="entry name" value="ABM_dom"/>
</dbReference>
<dbReference type="InterPro" id="IPR011008">
    <property type="entry name" value="Dimeric_a/b-barrel"/>
</dbReference>
<dbReference type="PROSITE" id="PS51725">
    <property type="entry name" value="ABM"/>
    <property type="match status" value="1"/>
</dbReference>
<evidence type="ECO:0000313" key="2">
    <source>
        <dbReference type="EMBL" id="CAG2154783.1"/>
    </source>
</evidence>
<comment type="caution">
    <text evidence="2">The sequence shown here is derived from an EMBL/GenBank/DDBJ whole genome shotgun (WGS) entry which is preliminary data.</text>
</comment>
<reference evidence="2 3" key="1">
    <citation type="submission" date="2021-03" db="EMBL/GenBank/DDBJ databases">
        <authorList>
            <person name="Peeters C."/>
        </authorList>
    </citation>
    <scope>NUCLEOTIDE SEQUENCE [LARGE SCALE GENOMIC DNA]</scope>
    <source>
        <strain evidence="2 3">LMG 26411</strain>
    </source>
</reference>
<dbReference type="Proteomes" id="UP000672657">
    <property type="component" value="Unassembled WGS sequence"/>
</dbReference>
<dbReference type="Pfam" id="PF03992">
    <property type="entry name" value="ABM"/>
    <property type="match status" value="1"/>
</dbReference>
<dbReference type="EMBL" id="CAJPVI010000031">
    <property type="protein sequence ID" value="CAG2154783.1"/>
    <property type="molecule type" value="Genomic_DNA"/>
</dbReference>
<accession>A0ABM8TMV0</accession>
<gene>
    <name evidence="2" type="ORF">LMG26411_04721</name>
</gene>
<sequence>MTVCFKVRSEHVDDFRKAILENAHTSLCLEFGCLLFDVCEDVTKQEFFLYEVYASPGAFDEHLASAHFKAFDSVSASWITDKKVTQYTRLTCGIAETNHLEV</sequence>
<protein>
    <recommendedName>
        <fullName evidence="1">ABM domain-containing protein</fullName>
    </recommendedName>
</protein>
<feature type="domain" description="ABM" evidence="1">
    <location>
        <begin position="1"/>
        <end position="87"/>
    </location>
</feature>
<keyword evidence="3" id="KW-1185">Reference proteome</keyword>